<dbReference type="OrthoDB" id="9794826at2"/>
<keyword evidence="2" id="KW-1185">Reference proteome</keyword>
<evidence type="ECO:0000313" key="2">
    <source>
        <dbReference type="Proteomes" id="UP000298347"/>
    </source>
</evidence>
<protein>
    <submittedName>
        <fullName evidence="1">Uncharacterized protein</fullName>
    </submittedName>
</protein>
<dbReference type="Proteomes" id="UP000298347">
    <property type="component" value="Unassembled WGS sequence"/>
</dbReference>
<gene>
    <name evidence="1" type="ORF">E4665_12430</name>
</gene>
<sequence>MAMFKFNVAVDWERKGRDSCRIARGKRASGAKNNRKSLTKPFSIINIPLAWFNEQSGDGCLILERKMAELSIKACRILHSAGFCN</sequence>
<reference evidence="1 2" key="1">
    <citation type="journal article" date="2015" name="Int. J. Syst. Evol. Microbiol.">
        <title>Sporolactobacillus shoreae sp. nov. and Sporolactobacillus spathodeae sp. nov., two spore-forming lactic acid bacteria isolated from tree barks in Thailand.</title>
        <authorList>
            <person name="Thamacharoensuk T."/>
            <person name="Kitahara M."/>
            <person name="Ohkuma M."/>
            <person name="Thongchul N."/>
            <person name="Tanasupawat S."/>
        </authorList>
    </citation>
    <scope>NUCLEOTIDE SEQUENCE [LARGE SCALE GENOMIC DNA]</scope>
    <source>
        <strain evidence="1 2">BK92</strain>
    </source>
</reference>
<organism evidence="1 2">
    <name type="scientific">Sporolactobacillus shoreae</name>
    <dbReference type="NCBI Taxonomy" id="1465501"/>
    <lineage>
        <taxon>Bacteria</taxon>
        <taxon>Bacillati</taxon>
        <taxon>Bacillota</taxon>
        <taxon>Bacilli</taxon>
        <taxon>Bacillales</taxon>
        <taxon>Sporolactobacillaceae</taxon>
        <taxon>Sporolactobacillus</taxon>
    </lineage>
</organism>
<accession>A0A4Z0GK06</accession>
<name>A0A4Z0GK06_9BACL</name>
<evidence type="ECO:0000313" key="1">
    <source>
        <dbReference type="EMBL" id="TGA97201.1"/>
    </source>
</evidence>
<dbReference type="RefSeq" id="WP_135349116.1">
    <property type="nucleotide sequence ID" value="NZ_SRJD01000015.1"/>
</dbReference>
<dbReference type="AlphaFoldDB" id="A0A4Z0GK06"/>
<dbReference type="EMBL" id="SRJD01000015">
    <property type="protein sequence ID" value="TGA97201.1"/>
    <property type="molecule type" value="Genomic_DNA"/>
</dbReference>
<proteinExistence type="predicted"/>
<comment type="caution">
    <text evidence="1">The sequence shown here is derived from an EMBL/GenBank/DDBJ whole genome shotgun (WGS) entry which is preliminary data.</text>
</comment>